<evidence type="ECO:0000313" key="2">
    <source>
        <dbReference type="EMBL" id="GBP37246.1"/>
    </source>
</evidence>
<dbReference type="Proteomes" id="UP000299102">
    <property type="component" value="Unassembled WGS sequence"/>
</dbReference>
<gene>
    <name evidence="2" type="ORF">EVAR_35679_1</name>
</gene>
<keyword evidence="3" id="KW-1185">Reference proteome</keyword>
<dbReference type="AlphaFoldDB" id="A0A4C1VEJ4"/>
<accession>A0A4C1VEJ4</accession>
<dbReference type="EMBL" id="BGZK01000331">
    <property type="protein sequence ID" value="GBP37246.1"/>
    <property type="molecule type" value="Genomic_DNA"/>
</dbReference>
<sequence length="334" mass="37117">MSSGTDRSPMGPPAASTTCALGKTEPTKVVGQDTLSTTGTRRYATKNRAVEIGFESVEELDSLTLDRFAVLGPHIYTDRSLLESKLVPYNVHHQCATVARLHLPTAAWRRDLTPLHTPIFAAIKKKKDSLQHPAPSHIWPQTDIIRISGIDTYALISSPPTQLMQPPFEIGNPLQKKILGHAPNARPFKIGVRCLPATVEEFRVTQRYVQSLSSKDPAVTWYCNTLANEHPTKTGVRELPGNTNLQEILTPLQQLDFPAAYPRRVLPRRHRSGCLFFVQLEHSSEDDLSRLHTIKELLNMPCDEVVARRKRPFPLPNFNSSGTPLTTATVPCAA</sequence>
<comment type="caution">
    <text evidence="2">The sequence shown here is derived from an EMBL/GenBank/DDBJ whole genome shotgun (WGS) entry which is preliminary data.</text>
</comment>
<evidence type="ECO:0000256" key="1">
    <source>
        <dbReference type="SAM" id="MobiDB-lite"/>
    </source>
</evidence>
<name>A0A4C1VEJ4_EUMVA</name>
<reference evidence="2 3" key="1">
    <citation type="journal article" date="2019" name="Commun. Biol.">
        <title>The bagworm genome reveals a unique fibroin gene that provides high tensile strength.</title>
        <authorList>
            <person name="Kono N."/>
            <person name="Nakamura H."/>
            <person name="Ohtoshi R."/>
            <person name="Tomita M."/>
            <person name="Numata K."/>
            <person name="Arakawa K."/>
        </authorList>
    </citation>
    <scope>NUCLEOTIDE SEQUENCE [LARGE SCALE GENOMIC DNA]</scope>
</reference>
<organism evidence="2 3">
    <name type="scientific">Eumeta variegata</name>
    <name type="common">Bagworm moth</name>
    <name type="synonym">Eumeta japonica</name>
    <dbReference type="NCBI Taxonomy" id="151549"/>
    <lineage>
        <taxon>Eukaryota</taxon>
        <taxon>Metazoa</taxon>
        <taxon>Ecdysozoa</taxon>
        <taxon>Arthropoda</taxon>
        <taxon>Hexapoda</taxon>
        <taxon>Insecta</taxon>
        <taxon>Pterygota</taxon>
        <taxon>Neoptera</taxon>
        <taxon>Endopterygota</taxon>
        <taxon>Lepidoptera</taxon>
        <taxon>Glossata</taxon>
        <taxon>Ditrysia</taxon>
        <taxon>Tineoidea</taxon>
        <taxon>Psychidae</taxon>
        <taxon>Oiketicinae</taxon>
        <taxon>Eumeta</taxon>
    </lineage>
</organism>
<dbReference type="OrthoDB" id="6379801at2759"/>
<protein>
    <submittedName>
        <fullName evidence="2">Uncharacterized protein</fullName>
    </submittedName>
</protein>
<evidence type="ECO:0000313" key="3">
    <source>
        <dbReference type="Proteomes" id="UP000299102"/>
    </source>
</evidence>
<proteinExistence type="predicted"/>
<feature type="region of interest" description="Disordered" evidence="1">
    <location>
        <begin position="1"/>
        <end position="23"/>
    </location>
</feature>